<gene>
    <name evidence="1" type="ORF">PPTG_23816</name>
</gene>
<dbReference type="AlphaFoldDB" id="W2PQS2"/>
<sequence length="71" mass="7844">MPILELYLTITDSDDLPIFIYCAATRKTGGVEQTFSVPTSIYTPFDSSLAPRSSKNLVISSQPFWAASRRA</sequence>
<proteinExistence type="predicted"/>
<reference evidence="2" key="1">
    <citation type="submission" date="2011-12" db="EMBL/GenBank/DDBJ databases">
        <authorList>
            <consortium name="The Broad Institute Genome Sequencing Platform"/>
            <person name="Russ C."/>
            <person name="Tyler B."/>
            <person name="Panabieres F."/>
            <person name="Shan W."/>
            <person name="Tripathy S."/>
            <person name="Grunwald N."/>
            <person name="Machado M."/>
            <person name="Young S.K."/>
            <person name="Zeng Q."/>
            <person name="Gargeya S."/>
            <person name="Fitzgerald M."/>
            <person name="Haas B."/>
            <person name="Abouelleil A."/>
            <person name="Alvarado L."/>
            <person name="Arachchi H.M."/>
            <person name="Berlin A."/>
            <person name="Chapman S.B."/>
            <person name="Gearin G."/>
            <person name="Goldberg J."/>
            <person name="Griggs A."/>
            <person name="Gujja S."/>
            <person name="Hansen M."/>
            <person name="Heiman D."/>
            <person name="Howarth C."/>
            <person name="Larimer J."/>
            <person name="Lui A."/>
            <person name="MacDonald P.J.P."/>
            <person name="McCowen C."/>
            <person name="Montmayeur A."/>
            <person name="Murphy C."/>
            <person name="Neiman D."/>
            <person name="Pearson M."/>
            <person name="Priest M."/>
            <person name="Roberts A."/>
            <person name="Saif S."/>
            <person name="Shea T."/>
            <person name="Sisk P."/>
            <person name="Stolte C."/>
            <person name="Sykes S."/>
            <person name="Wortman J."/>
            <person name="Nusbaum C."/>
            <person name="Birren B."/>
        </authorList>
    </citation>
    <scope>NUCLEOTIDE SEQUENCE [LARGE SCALE GENOMIC DNA]</scope>
    <source>
        <strain evidence="2">INRA-310</strain>
    </source>
</reference>
<evidence type="ECO:0000313" key="1">
    <source>
        <dbReference type="EMBL" id="ETN03308.1"/>
    </source>
</evidence>
<name>W2PQS2_PHYN3</name>
<evidence type="ECO:0000313" key="2">
    <source>
        <dbReference type="Proteomes" id="UP000018817"/>
    </source>
</evidence>
<dbReference type="GeneID" id="20192415"/>
<reference evidence="1 2" key="2">
    <citation type="submission" date="2013-11" db="EMBL/GenBank/DDBJ databases">
        <title>The Genome Sequence of Phytophthora parasitica INRA-310.</title>
        <authorList>
            <consortium name="The Broad Institute Genomics Platform"/>
            <person name="Russ C."/>
            <person name="Tyler B."/>
            <person name="Panabieres F."/>
            <person name="Shan W."/>
            <person name="Tripathy S."/>
            <person name="Grunwald N."/>
            <person name="Machado M."/>
            <person name="Johnson C.S."/>
            <person name="Arredondo F."/>
            <person name="Hong C."/>
            <person name="Coffey M."/>
            <person name="Young S.K."/>
            <person name="Zeng Q."/>
            <person name="Gargeya S."/>
            <person name="Fitzgerald M."/>
            <person name="Abouelleil A."/>
            <person name="Alvarado L."/>
            <person name="Chapman S.B."/>
            <person name="Gainer-Dewar J."/>
            <person name="Goldberg J."/>
            <person name="Griggs A."/>
            <person name="Gujja S."/>
            <person name="Hansen M."/>
            <person name="Howarth C."/>
            <person name="Imamovic A."/>
            <person name="Ireland A."/>
            <person name="Larimer J."/>
            <person name="McCowan C."/>
            <person name="Murphy C."/>
            <person name="Pearson M."/>
            <person name="Poon T.W."/>
            <person name="Priest M."/>
            <person name="Roberts A."/>
            <person name="Saif S."/>
            <person name="Shea T."/>
            <person name="Sykes S."/>
            <person name="Wortman J."/>
            <person name="Nusbaum C."/>
            <person name="Birren B."/>
        </authorList>
    </citation>
    <scope>NUCLEOTIDE SEQUENCE [LARGE SCALE GENOMIC DNA]</scope>
    <source>
        <strain evidence="1 2">INRA-310</strain>
    </source>
</reference>
<dbReference type="EMBL" id="KI669612">
    <property type="protein sequence ID" value="ETN03308.1"/>
    <property type="molecule type" value="Genomic_DNA"/>
</dbReference>
<accession>W2PQS2</accession>
<dbReference type="RefSeq" id="XP_008911424.1">
    <property type="nucleotide sequence ID" value="XM_008913176.1"/>
</dbReference>
<dbReference type="Proteomes" id="UP000018817">
    <property type="component" value="Unassembled WGS sequence"/>
</dbReference>
<protein>
    <submittedName>
        <fullName evidence="1">Uncharacterized protein</fullName>
    </submittedName>
</protein>
<dbReference type="VEuPathDB" id="FungiDB:PPTG_23816"/>
<organism evidence="1 2">
    <name type="scientific">Phytophthora nicotianae (strain INRA-310)</name>
    <name type="common">Phytophthora parasitica</name>
    <dbReference type="NCBI Taxonomy" id="761204"/>
    <lineage>
        <taxon>Eukaryota</taxon>
        <taxon>Sar</taxon>
        <taxon>Stramenopiles</taxon>
        <taxon>Oomycota</taxon>
        <taxon>Peronosporomycetes</taxon>
        <taxon>Peronosporales</taxon>
        <taxon>Peronosporaceae</taxon>
        <taxon>Phytophthora</taxon>
    </lineage>
</organism>